<sequence length="70" mass="7681">MCYVMGGSELQLLDEYLPDELKDKVEICGATCLDFCNQEGHGKAPFVLVGEKLVTAATISKVIEEIENQC</sequence>
<dbReference type="KEGG" id="rbc:BN938_0250"/>
<reference evidence="1 2" key="1">
    <citation type="journal article" date="2015" name="Genome Announc.">
        <title>Complete Genome Sequence of the Novel Leech Symbiont Mucinivorans hirudinis M3T.</title>
        <authorList>
            <person name="Nelson M.C."/>
            <person name="Bomar L."/>
            <person name="Graf J."/>
        </authorList>
    </citation>
    <scope>NUCLEOTIDE SEQUENCE [LARGE SCALE GENOMIC DNA]</scope>
    <source>
        <strain evidence="2">M3</strain>
    </source>
</reference>
<evidence type="ECO:0008006" key="3">
    <source>
        <dbReference type="Google" id="ProtNLM"/>
    </source>
</evidence>
<dbReference type="Proteomes" id="UP000027616">
    <property type="component" value="Chromosome I"/>
</dbReference>
<accession>A0A060R604</accession>
<dbReference type="AlphaFoldDB" id="A0A060R604"/>
<name>A0A060R604_9BACT</name>
<proteinExistence type="predicted"/>
<evidence type="ECO:0000313" key="1">
    <source>
        <dbReference type="EMBL" id="CDN30356.1"/>
    </source>
</evidence>
<dbReference type="HOGENOM" id="CLU_177584_1_1_10"/>
<evidence type="ECO:0000313" key="2">
    <source>
        <dbReference type="Proteomes" id="UP000027616"/>
    </source>
</evidence>
<dbReference type="STRING" id="1433126.BN938_0250"/>
<dbReference type="EMBL" id="HG934468">
    <property type="protein sequence ID" value="CDN30356.1"/>
    <property type="molecule type" value="Genomic_DNA"/>
</dbReference>
<gene>
    <name evidence="1" type="ORF">BN938_0250</name>
</gene>
<organism evidence="1 2">
    <name type="scientific">Mucinivorans hirudinis</name>
    <dbReference type="NCBI Taxonomy" id="1433126"/>
    <lineage>
        <taxon>Bacteria</taxon>
        <taxon>Pseudomonadati</taxon>
        <taxon>Bacteroidota</taxon>
        <taxon>Bacteroidia</taxon>
        <taxon>Bacteroidales</taxon>
        <taxon>Rikenellaceae</taxon>
        <taxon>Mucinivorans</taxon>
    </lineage>
</organism>
<protein>
    <recommendedName>
        <fullName evidence="3">DUF1450 domain-containing protein</fullName>
    </recommendedName>
</protein>
<keyword evidence="2" id="KW-1185">Reference proteome</keyword>